<evidence type="ECO:0000256" key="5">
    <source>
        <dbReference type="ARBA" id="ARBA00038437"/>
    </source>
</evidence>
<dbReference type="CDD" id="cd00268">
    <property type="entry name" value="DEADc"/>
    <property type="match status" value="1"/>
</dbReference>
<dbReference type="Pfam" id="PF00271">
    <property type="entry name" value="Helicase_C"/>
    <property type="match status" value="1"/>
</dbReference>
<sequence length="612" mass="67193">MSQVIRYPAIAGALEARGYATLTSVQSAVLTPEAEGRDLLVSAQTGSGKTVAYGLALASTLLGEEGTLPPAAEPMALVIAPTRELALQVQRELAWLYEAAGARIVSSVGGTDVRREQRALSAGAHIVVGTPGRLRDHLERGRLDISKLRAVVLDEADEMLDLGFREDLEFILEASPAERQTLLFSATLPREIVRLAKRYQRDAFRIDTIDQSQPHRDIAYRAYRIAQNEVEPALVNILRLSDAPQAMVFCATREAVRRLHGALIERGFAVVALSGELSQNERNSAMQMLRDGRVQVCVATDVAARGLDLPDLGLVVHADLPQNHETLLHRSGRTGRAGRKGVSALIVPYKLRHKAQRLLDAAGVDAEWVSAPSAEAIRERDRQRLLDSVLAAEPPTDEEARLASDLVEKLGPDGLAIALLRLDRSRLPAPEDLFDPGPIPDGRNSRETRARERAETHRNERIRPDRRREPAAEGAPGEGGAPHKERKPRPRRDGEGGGSAGWFRLPIGRQKNADPKWLLPLICRRGQVTREDVGAIRIFDRETLFEVNEDAVDRFEIALAANGDEDIRIDRAEAPPPRAPRRTDGPRTDKPRAGKPLSDGAAPRKRKGPPRD</sequence>
<dbReference type="GO" id="GO:0003676">
    <property type="term" value="F:nucleic acid binding"/>
    <property type="evidence" value="ECO:0007669"/>
    <property type="project" value="InterPro"/>
</dbReference>
<dbReference type="SMART" id="SM00487">
    <property type="entry name" value="DEXDc"/>
    <property type="match status" value="1"/>
</dbReference>
<dbReference type="InterPro" id="IPR000629">
    <property type="entry name" value="RNA-helicase_DEAD-box_CS"/>
</dbReference>
<dbReference type="Gene3D" id="3.30.70.330">
    <property type="match status" value="1"/>
</dbReference>
<evidence type="ECO:0000256" key="6">
    <source>
        <dbReference type="RuleBase" id="RU000492"/>
    </source>
</evidence>
<organism evidence="10 11">
    <name type="scientific">Kaistia hirudinis</name>
    <dbReference type="NCBI Taxonomy" id="1293440"/>
    <lineage>
        <taxon>Bacteria</taxon>
        <taxon>Pseudomonadati</taxon>
        <taxon>Pseudomonadota</taxon>
        <taxon>Alphaproteobacteria</taxon>
        <taxon>Hyphomicrobiales</taxon>
        <taxon>Kaistiaceae</taxon>
        <taxon>Kaistia</taxon>
    </lineage>
</organism>
<feature type="compositionally biased region" description="Basic and acidic residues" evidence="7">
    <location>
        <begin position="443"/>
        <end position="471"/>
    </location>
</feature>
<dbReference type="InterPro" id="IPR014001">
    <property type="entry name" value="Helicase_ATP-bd"/>
</dbReference>
<dbReference type="GO" id="GO:0003724">
    <property type="term" value="F:RNA helicase activity"/>
    <property type="evidence" value="ECO:0007669"/>
    <property type="project" value="UniProtKB-EC"/>
</dbReference>
<evidence type="ECO:0000256" key="1">
    <source>
        <dbReference type="ARBA" id="ARBA00022741"/>
    </source>
</evidence>
<comment type="similarity">
    <text evidence="5 6">Belongs to the DEAD box helicase family.</text>
</comment>
<dbReference type="InterPro" id="IPR001650">
    <property type="entry name" value="Helicase_C-like"/>
</dbReference>
<name>A0A840AJL0_9HYPH</name>
<keyword evidence="11" id="KW-1185">Reference proteome</keyword>
<evidence type="ECO:0000313" key="10">
    <source>
        <dbReference type="EMBL" id="MBB3929493.1"/>
    </source>
</evidence>
<dbReference type="InterPro" id="IPR044742">
    <property type="entry name" value="DEAD/DEAH_RhlB"/>
</dbReference>
<keyword evidence="1 6" id="KW-0547">Nucleotide-binding</keyword>
<dbReference type="AlphaFoldDB" id="A0A840AJL0"/>
<dbReference type="Gene3D" id="3.40.50.300">
    <property type="entry name" value="P-loop containing nucleotide triphosphate hydrolases"/>
    <property type="match status" value="2"/>
</dbReference>
<accession>A0A840AJL0</accession>
<keyword evidence="2 6" id="KW-0378">Hydrolase</keyword>
<dbReference type="CDD" id="cd18787">
    <property type="entry name" value="SF2_C_DEAD"/>
    <property type="match status" value="1"/>
</dbReference>
<dbReference type="SMART" id="SM00490">
    <property type="entry name" value="HELICc"/>
    <property type="match status" value="1"/>
</dbReference>
<evidence type="ECO:0000256" key="7">
    <source>
        <dbReference type="SAM" id="MobiDB-lite"/>
    </source>
</evidence>
<dbReference type="GO" id="GO:0005524">
    <property type="term" value="F:ATP binding"/>
    <property type="evidence" value="ECO:0007669"/>
    <property type="project" value="UniProtKB-KW"/>
</dbReference>
<dbReference type="Pfam" id="PF03880">
    <property type="entry name" value="DbpA"/>
    <property type="match status" value="1"/>
</dbReference>
<feature type="domain" description="Helicase ATP-binding" evidence="8">
    <location>
        <begin position="30"/>
        <end position="206"/>
    </location>
</feature>
<dbReference type="PROSITE" id="PS51194">
    <property type="entry name" value="HELICASE_CTER"/>
    <property type="match status" value="1"/>
</dbReference>
<feature type="domain" description="Helicase C-terminal" evidence="9">
    <location>
        <begin position="229"/>
        <end position="401"/>
    </location>
</feature>
<dbReference type="PANTHER" id="PTHR47959:SF1">
    <property type="entry name" value="ATP-DEPENDENT RNA HELICASE DBPA"/>
    <property type="match status" value="1"/>
</dbReference>
<dbReference type="EMBL" id="JACIDS010000001">
    <property type="protein sequence ID" value="MBB3929493.1"/>
    <property type="molecule type" value="Genomic_DNA"/>
</dbReference>
<dbReference type="InterPro" id="IPR027417">
    <property type="entry name" value="P-loop_NTPase"/>
</dbReference>
<dbReference type="PANTHER" id="PTHR47959">
    <property type="entry name" value="ATP-DEPENDENT RNA HELICASE RHLE-RELATED"/>
    <property type="match status" value="1"/>
</dbReference>
<feature type="region of interest" description="Disordered" evidence="7">
    <location>
        <begin position="566"/>
        <end position="612"/>
    </location>
</feature>
<dbReference type="InterPro" id="IPR005580">
    <property type="entry name" value="DbpA/CsdA_RNA-bd_dom"/>
</dbReference>
<proteinExistence type="inferred from homology"/>
<dbReference type="InterPro" id="IPR011545">
    <property type="entry name" value="DEAD/DEAH_box_helicase_dom"/>
</dbReference>
<dbReference type="EC" id="3.6.4.13" evidence="10"/>
<evidence type="ECO:0000256" key="3">
    <source>
        <dbReference type="ARBA" id="ARBA00022806"/>
    </source>
</evidence>
<dbReference type="GO" id="GO:0005829">
    <property type="term" value="C:cytosol"/>
    <property type="evidence" value="ECO:0007669"/>
    <property type="project" value="TreeGrafter"/>
</dbReference>
<comment type="caution">
    <text evidence="10">The sequence shown here is derived from an EMBL/GenBank/DDBJ whole genome shotgun (WGS) entry which is preliminary data.</text>
</comment>
<dbReference type="Proteomes" id="UP000553963">
    <property type="component" value="Unassembled WGS sequence"/>
</dbReference>
<feature type="compositionally biased region" description="Basic and acidic residues" evidence="7">
    <location>
        <begin position="581"/>
        <end position="592"/>
    </location>
</feature>
<dbReference type="PROSITE" id="PS51192">
    <property type="entry name" value="HELICASE_ATP_BIND_1"/>
    <property type="match status" value="1"/>
</dbReference>
<reference evidence="10 11" key="1">
    <citation type="submission" date="2020-08" db="EMBL/GenBank/DDBJ databases">
        <title>Genomic Encyclopedia of Type Strains, Phase IV (KMG-IV): sequencing the most valuable type-strain genomes for metagenomic binning, comparative biology and taxonomic classification.</title>
        <authorList>
            <person name="Goeker M."/>
        </authorList>
    </citation>
    <scope>NUCLEOTIDE SEQUENCE [LARGE SCALE GENOMIC DNA]</scope>
    <source>
        <strain evidence="10 11">DSM 25966</strain>
    </source>
</reference>
<dbReference type="RefSeq" id="WP_183397147.1">
    <property type="nucleotide sequence ID" value="NZ_JACIDS010000001.1"/>
</dbReference>
<dbReference type="InterPro" id="IPR050079">
    <property type="entry name" value="DEAD_box_RNA_helicase"/>
</dbReference>
<evidence type="ECO:0000256" key="4">
    <source>
        <dbReference type="ARBA" id="ARBA00022840"/>
    </source>
</evidence>
<evidence type="ECO:0000259" key="8">
    <source>
        <dbReference type="PROSITE" id="PS51192"/>
    </source>
</evidence>
<feature type="region of interest" description="Disordered" evidence="7">
    <location>
        <begin position="429"/>
        <end position="507"/>
    </location>
</feature>
<protein>
    <submittedName>
        <fullName evidence="10">ATP-dependent RNA helicase DeaD</fullName>
        <ecNumber evidence="10">3.6.4.13</ecNumber>
    </submittedName>
</protein>
<feature type="compositionally biased region" description="Basic residues" evidence="7">
    <location>
        <begin position="603"/>
        <end position="612"/>
    </location>
</feature>
<keyword evidence="3 6" id="KW-0347">Helicase</keyword>
<dbReference type="CDD" id="cd12252">
    <property type="entry name" value="RRM_DbpA"/>
    <property type="match status" value="1"/>
</dbReference>
<evidence type="ECO:0000313" key="11">
    <source>
        <dbReference type="Proteomes" id="UP000553963"/>
    </source>
</evidence>
<evidence type="ECO:0000256" key="2">
    <source>
        <dbReference type="ARBA" id="ARBA00022801"/>
    </source>
</evidence>
<dbReference type="SUPFAM" id="SSF52540">
    <property type="entry name" value="P-loop containing nucleoside triphosphate hydrolases"/>
    <property type="match status" value="1"/>
</dbReference>
<keyword evidence="4 6" id="KW-0067">ATP-binding</keyword>
<dbReference type="PROSITE" id="PS00039">
    <property type="entry name" value="DEAD_ATP_HELICASE"/>
    <property type="match status" value="1"/>
</dbReference>
<dbReference type="GO" id="GO:0016787">
    <property type="term" value="F:hydrolase activity"/>
    <property type="evidence" value="ECO:0007669"/>
    <property type="project" value="UniProtKB-KW"/>
</dbReference>
<evidence type="ECO:0000259" key="9">
    <source>
        <dbReference type="PROSITE" id="PS51194"/>
    </source>
</evidence>
<dbReference type="InterPro" id="IPR012677">
    <property type="entry name" value="Nucleotide-bd_a/b_plait_sf"/>
</dbReference>
<gene>
    <name evidence="10" type="ORF">GGR25_000512</name>
</gene>
<dbReference type="Pfam" id="PF00270">
    <property type="entry name" value="DEAD"/>
    <property type="match status" value="1"/>
</dbReference>